<dbReference type="Proteomes" id="UP000215027">
    <property type="component" value="Chromosome I"/>
</dbReference>
<sequence>MNSLPAVTYSDPRRAADDPTAIAITSDDFRFVHFSKPERFFRGERPFRLIPAKPALTTHSDVIYTPAVRGGAKQRVGCLYDRELNQIPHSLTLRRRSDDLFNTDPPRFAGDVDDLPVYDRPVLYMNHIRPHFGHYIMETLSNWWALTENLGDIDRYCFHVYDPSLLQRPYIKACLDAMGITADNLVTFDRPTRLSRVIVPQTSFQLQSHTHDAYREFMNKLAVALGVADARPTDQPLYLSRTAHKSGVRQYIGEEKVESFLAERGARIVHPQQLPFAEQLRVVNEHTNILGFQGSQLANIVGALEPKTVTYFTEETPWGGSILINKCFGNQATFVKVCEADHVARTLYSSAMRRITGKKSDFDGFAKAHKVDYKRAIAWLTAEGIV</sequence>
<evidence type="ECO:0000313" key="2">
    <source>
        <dbReference type="EMBL" id="CUS03421.2"/>
    </source>
</evidence>
<dbReference type="GO" id="GO:0016757">
    <property type="term" value="F:glycosyltransferase activity"/>
    <property type="evidence" value="ECO:0007669"/>
    <property type="project" value="InterPro"/>
</dbReference>
<accession>A0A160T0H3</accession>
<dbReference type="Pfam" id="PF04577">
    <property type="entry name" value="Glyco_transf_61"/>
    <property type="match status" value="1"/>
</dbReference>
<feature type="domain" description="Glycosyltransferase 61 catalytic" evidence="1">
    <location>
        <begin position="132"/>
        <end position="307"/>
    </location>
</feature>
<dbReference type="EMBL" id="LN890655">
    <property type="protein sequence ID" value="CUS03421.2"/>
    <property type="molecule type" value="Genomic_DNA"/>
</dbReference>
<dbReference type="KEGG" id="pbf:CFX0092_A1543"/>
<organism evidence="2 3">
    <name type="scientific">Candidatus Promineifilum breve</name>
    <dbReference type="NCBI Taxonomy" id="1806508"/>
    <lineage>
        <taxon>Bacteria</taxon>
        <taxon>Bacillati</taxon>
        <taxon>Chloroflexota</taxon>
        <taxon>Ardenticatenia</taxon>
        <taxon>Candidatus Promineifilales</taxon>
        <taxon>Candidatus Promineifilaceae</taxon>
        <taxon>Candidatus Promineifilum</taxon>
    </lineage>
</organism>
<proteinExistence type="predicted"/>
<evidence type="ECO:0000313" key="3">
    <source>
        <dbReference type="Proteomes" id="UP000215027"/>
    </source>
</evidence>
<name>A0A160T0H3_9CHLR</name>
<reference evidence="2" key="1">
    <citation type="submission" date="2016-01" db="EMBL/GenBank/DDBJ databases">
        <authorList>
            <person name="Mcilroy J.S."/>
            <person name="Karst M S."/>
            <person name="Albertsen M."/>
        </authorList>
    </citation>
    <scope>NUCLEOTIDE SEQUENCE</scope>
    <source>
        <strain evidence="2">Cfx-K</strain>
    </source>
</reference>
<dbReference type="AlphaFoldDB" id="A0A160T0H3"/>
<dbReference type="InterPro" id="IPR049625">
    <property type="entry name" value="Glyco_transf_61_cat"/>
</dbReference>
<dbReference type="OrthoDB" id="182122at2"/>
<gene>
    <name evidence="2" type="ORF">CFX0092_A1543</name>
</gene>
<evidence type="ECO:0000259" key="1">
    <source>
        <dbReference type="Pfam" id="PF04577"/>
    </source>
</evidence>
<dbReference type="RefSeq" id="WP_095042918.1">
    <property type="nucleotide sequence ID" value="NZ_LN890655.1"/>
</dbReference>
<protein>
    <recommendedName>
        <fullName evidence="1">Glycosyltransferase 61 catalytic domain-containing protein</fullName>
    </recommendedName>
</protein>
<keyword evidence="3" id="KW-1185">Reference proteome</keyword>